<evidence type="ECO:0000256" key="1">
    <source>
        <dbReference type="SAM" id="Phobius"/>
    </source>
</evidence>
<keyword evidence="3" id="KW-1185">Reference proteome</keyword>
<keyword evidence="1" id="KW-0472">Membrane</keyword>
<accession>A0ABY0IIF1</accession>
<keyword evidence="1" id="KW-0812">Transmembrane</keyword>
<protein>
    <submittedName>
        <fullName evidence="2">Uncharacterized protein</fullName>
    </submittedName>
</protein>
<reference evidence="3" key="1">
    <citation type="journal article" date="2019" name="Int. J. Syst. Evol. Microbiol.">
        <title>Halobacteriovorax valvorus sp. nov., a novel prokaryotic predator isolated from coastal seawater of China.</title>
        <authorList>
            <person name="Chen M.-X."/>
        </authorList>
    </citation>
    <scope>NUCLEOTIDE SEQUENCE [LARGE SCALE GENOMIC DNA]</scope>
    <source>
        <strain evidence="3">BL9</strain>
    </source>
</reference>
<dbReference type="Proteomes" id="UP000443582">
    <property type="component" value="Unassembled WGS sequence"/>
</dbReference>
<feature type="transmembrane region" description="Helical" evidence="1">
    <location>
        <begin position="35"/>
        <end position="56"/>
    </location>
</feature>
<organism evidence="2 3">
    <name type="scientific">Halobacteriovorax vibrionivorans</name>
    <dbReference type="NCBI Taxonomy" id="2152716"/>
    <lineage>
        <taxon>Bacteria</taxon>
        <taxon>Pseudomonadati</taxon>
        <taxon>Bdellovibrionota</taxon>
        <taxon>Bacteriovoracia</taxon>
        <taxon>Bacteriovoracales</taxon>
        <taxon>Halobacteriovoraceae</taxon>
        <taxon>Halobacteriovorax</taxon>
    </lineage>
</organism>
<dbReference type="EMBL" id="QDKL01000002">
    <property type="protein sequence ID" value="RZF21324.1"/>
    <property type="molecule type" value="Genomic_DNA"/>
</dbReference>
<dbReference type="RefSeq" id="WP_114706392.1">
    <property type="nucleotide sequence ID" value="NZ_QDKL01000002.1"/>
</dbReference>
<sequence length="73" mass="8106">MANAKVYETSIVPKGEMLEPVRNQEMIASSMTIEVLHIATFFVIFAFIFAGIWKAAVAIERKEKASENSKVTA</sequence>
<evidence type="ECO:0000313" key="2">
    <source>
        <dbReference type="EMBL" id="RZF21324.1"/>
    </source>
</evidence>
<evidence type="ECO:0000313" key="3">
    <source>
        <dbReference type="Proteomes" id="UP000443582"/>
    </source>
</evidence>
<proteinExistence type="predicted"/>
<gene>
    <name evidence="2" type="ORF">DAY19_06465</name>
</gene>
<keyword evidence="1" id="KW-1133">Transmembrane helix</keyword>
<comment type="caution">
    <text evidence="2">The sequence shown here is derived from an EMBL/GenBank/DDBJ whole genome shotgun (WGS) entry which is preliminary data.</text>
</comment>
<name>A0ABY0IIF1_9BACT</name>